<sequence>MHKIIKKNQSLKIIFIKQNKSLQNINELLCRLNLKFIKNIIIIFSNSKFHNDADLSQRSENLICKSKYCEDYYEFHKIIHSKQLKKNVKVDMYNIYYIKCVYHLQDLVISYEQIDFSILYYLNAHSEYFDIPSMLIQRIMKGYIFNETNQYLISILYGSKNALIKRVQSQILSLYALEKLYNKYSLNYIPQIAYDLVEI</sequence>
<dbReference type="Proteomes" id="UP000009168">
    <property type="component" value="Unassembled WGS sequence"/>
</dbReference>
<gene>
    <name evidence="1" type="ORF">TTHERM_001217241</name>
</gene>
<dbReference type="GeneID" id="24441942"/>
<proteinExistence type="predicted"/>
<name>W7X967_TETTS</name>
<dbReference type="RefSeq" id="XP_012651524.1">
    <property type="nucleotide sequence ID" value="XM_012796070.1"/>
</dbReference>
<organism evidence="1 2">
    <name type="scientific">Tetrahymena thermophila (strain SB210)</name>
    <dbReference type="NCBI Taxonomy" id="312017"/>
    <lineage>
        <taxon>Eukaryota</taxon>
        <taxon>Sar</taxon>
        <taxon>Alveolata</taxon>
        <taxon>Ciliophora</taxon>
        <taxon>Intramacronucleata</taxon>
        <taxon>Oligohymenophorea</taxon>
        <taxon>Hymenostomatida</taxon>
        <taxon>Tetrahymenina</taxon>
        <taxon>Tetrahymenidae</taxon>
        <taxon>Tetrahymena</taxon>
    </lineage>
</organism>
<protein>
    <submittedName>
        <fullName evidence="1">Uncharacterized protein</fullName>
    </submittedName>
</protein>
<dbReference type="AlphaFoldDB" id="W7X967"/>
<evidence type="ECO:0000313" key="1">
    <source>
        <dbReference type="EMBL" id="EWS75940.1"/>
    </source>
</evidence>
<keyword evidence="2" id="KW-1185">Reference proteome</keyword>
<reference evidence="2" key="1">
    <citation type="journal article" date="2006" name="PLoS Biol.">
        <title>Macronuclear genome sequence of the ciliate Tetrahymena thermophila, a model eukaryote.</title>
        <authorList>
            <person name="Eisen J.A."/>
            <person name="Coyne R.S."/>
            <person name="Wu M."/>
            <person name="Wu D."/>
            <person name="Thiagarajan M."/>
            <person name="Wortman J.R."/>
            <person name="Badger J.H."/>
            <person name="Ren Q."/>
            <person name="Amedeo P."/>
            <person name="Jones K.M."/>
            <person name="Tallon L.J."/>
            <person name="Delcher A.L."/>
            <person name="Salzberg S.L."/>
            <person name="Silva J.C."/>
            <person name="Haas B.J."/>
            <person name="Majoros W.H."/>
            <person name="Farzad M."/>
            <person name="Carlton J.M."/>
            <person name="Smith R.K. Jr."/>
            <person name="Garg J."/>
            <person name="Pearlman R.E."/>
            <person name="Karrer K.M."/>
            <person name="Sun L."/>
            <person name="Manning G."/>
            <person name="Elde N.C."/>
            <person name="Turkewitz A.P."/>
            <person name="Asai D.J."/>
            <person name="Wilkes D.E."/>
            <person name="Wang Y."/>
            <person name="Cai H."/>
            <person name="Collins K."/>
            <person name="Stewart B.A."/>
            <person name="Lee S.R."/>
            <person name="Wilamowska K."/>
            <person name="Weinberg Z."/>
            <person name="Ruzzo W.L."/>
            <person name="Wloga D."/>
            <person name="Gaertig J."/>
            <person name="Frankel J."/>
            <person name="Tsao C.-C."/>
            <person name="Gorovsky M.A."/>
            <person name="Keeling P.J."/>
            <person name="Waller R.F."/>
            <person name="Patron N.J."/>
            <person name="Cherry J.M."/>
            <person name="Stover N.A."/>
            <person name="Krieger C.J."/>
            <person name="del Toro C."/>
            <person name="Ryder H.F."/>
            <person name="Williamson S.C."/>
            <person name="Barbeau R.A."/>
            <person name="Hamilton E.P."/>
            <person name="Orias E."/>
        </authorList>
    </citation>
    <scope>NUCLEOTIDE SEQUENCE [LARGE SCALE GENOMIC DNA]</scope>
    <source>
        <strain evidence="2">SB210</strain>
    </source>
</reference>
<dbReference type="InParanoid" id="W7X967"/>
<dbReference type="KEGG" id="tet:TTHERM_001217241"/>
<accession>W7X967</accession>
<dbReference type="EMBL" id="GG662819">
    <property type="protein sequence ID" value="EWS75940.1"/>
    <property type="molecule type" value="Genomic_DNA"/>
</dbReference>
<evidence type="ECO:0000313" key="2">
    <source>
        <dbReference type="Proteomes" id="UP000009168"/>
    </source>
</evidence>